<accession>A0A1D2M3T4</accession>
<keyword evidence="4" id="KW-1185">Reference proteome</keyword>
<proteinExistence type="predicted"/>
<dbReference type="SMART" id="SM00355">
    <property type="entry name" value="ZnF_C2H2"/>
    <property type="match status" value="1"/>
</dbReference>
<dbReference type="PROSITE" id="PS50157">
    <property type="entry name" value="ZINC_FINGER_C2H2_2"/>
    <property type="match status" value="1"/>
</dbReference>
<dbReference type="Proteomes" id="UP000094527">
    <property type="component" value="Unassembled WGS sequence"/>
</dbReference>
<gene>
    <name evidence="3" type="ORF">Ocin01_19093</name>
</gene>
<organism evidence="3 4">
    <name type="scientific">Orchesella cincta</name>
    <name type="common">Springtail</name>
    <name type="synonym">Podura cincta</name>
    <dbReference type="NCBI Taxonomy" id="48709"/>
    <lineage>
        <taxon>Eukaryota</taxon>
        <taxon>Metazoa</taxon>
        <taxon>Ecdysozoa</taxon>
        <taxon>Arthropoda</taxon>
        <taxon>Hexapoda</taxon>
        <taxon>Collembola</taxon>
        <taxon>Entomobryomorpha</taxon>
        <taxon>Entomobryoidea</taxon>
        <taxon>Orchesellidae</taxon>
        <taxon>Orchesellinae</taxon>
        <taxon>Orchesella</taxon>
    </lineage>
</organism>
<keyword evidence="1" id="KW-0862">Zinc</keyword>
<evidence type="ECO:0000256" key="1">
    <source>
        <dbReference type="PROSITE-ProRule" id="PRU00042"/>
    </source>
</evidence>
<dbReference type="GO" id="GO:0008270">
    <property type="term" value="F:zinc ion binding"/>
    <property type="evidence" value="ECO:0007669"/>
    <property type="project" value="UniProtKB-KW"/>
</dbReference>
<evidence type="ECO:0000313" key="4">
    <source>
        <dbReference type="Proteomes" id="UP000094527"/>
    </source>
</evidence>
<comment type="caution">
    <text evidence="3">The sequence shown here is derived from an EMBL/GenBank/DDBJ whole genome shotgun (WGS) entry which is preliminary data.</text>
</comment>
<evidence type="ECO:0000259" key="2">
    <source>
        <dbReference type="PROSITE" id="PS50157"/>
    </source>
</evidence>
<dbReference type="InterPro" id="IPR013087">
    <property type="entry name" value="Znf_C2H2_type"/>
</dbReference>
<name>A0A1D2M3T4_ORCCI</name>
<reference evidence="3 4" key="1">
    <citation type="journal article" date="2016" name="Genome Biol. Evol.">
        <title>Gene Family Evolution Reflects Adaptation to Soil Environmental Stressors in the Genome of the Collembolan Orchesella cincta.</title>
        <authorList>
            <person name="Faddeeva-Vakhrusheva A."/>
            <person name="Derks M.F."/>
            <person name="Anvar S.Y."/>
            <person name="Agamennone V."/>
            <person name="Suring W."/>
            <person name="Smit S."/>
            <person name="van Straalen N.M."/>
            <person name="Roelofs D."/>
        </authorList>
    </citation>
    <scope>NUCLEOTIDE SEQUENCE [LARGE SCALE GENOMIC DNA]</scope>
    <source>
        <tissue evidence="3">Mixed pool</tissue>
    </source>
</reference>
<dbReference type="AlphaFoldDB" id="A0A1D2M3T4"/>
<dbReference type="PROSITE" id="PS00028">
    <property type="entry name" value="ZINC_FINGER_C2H2_1"/>
    <property type="match status" value="1"/>
</dbReference>
<feature type="domain" description="C2H2-type" evidence="2">
    <location>
        <begin position="27"/>
        <end position="55"/>
    </location>
</feature>
<keyword evidence="1" id="KW-0863">Zinc-finger</keyword>
<sequence length="62" mass="7305">MRAHQSPPRSECSKFQFRSCEIRTKGFKCGKCPKGFKSRHELRKHEAKIHPYLRSRVCVSDL</sequence>
<dbReference type="EMBL" id="LJIJ01005007">
    <property type="protein sequence ID" value="ODM87592.1"/>
    <property type="molecule type" value="Genomic_DNA"/>
</dbReference>
<keyword evidence="1" id="KW-0479">Metal-binding</keyword>
<protein>
    <submittedName>
        <fullName evidence="3">Zinc finger protein-likeMSN2</fullName>
    </submittedName>
</protein>
<evidence type="ECO:0000313" key="3">
    <source>
        <dbReference type="EMBL" id="ODM87592.1"/>
    </source>
</evidence>
<dbReference type="Gene3D" id="3.30.160.60">
    <property type="entry name" value="Classic Zinc Finger"/>
    <property type="match status" value="1"/>
</dbReference>